<dbReference type="Pfam" id="PF21761">
    <property type="entry name" value="RedAm-like_C"/>
    <property type="match status" value="1"/>
</dbReference>
<name>A0AAU7W805_9MICO</name>
<sequence>MTAAPATVIGLGPMGHAIARTLLADGYDVTVWNRSPAKAADLAARGAHVAATPDEAIRRGGIVLVSVRGNDVARGILDQADLAAARPLLVNLSSDTPATARRLAAWATEQGAEYLGGTMLTPSVLVGEPGSTAVAGGPLDVFEQARPILETIAPQLTRFGDDPGAVAALDLAILDAFWTTVAGWSHAVALGRAEGLDPGVLTERLTAIVQLAAQVGAGISRDAAAGEYPGDVSTIASARTSLAHILHASGDASIDTSLPGAIEGLFRRAVDDGHHGDGPSRLVPTIEQSSSGSATPAAASGAQSGAHAASAA</sequence>
<proteinExistence type="inferred from homology"/>
<dbReference type="GO" id="GO:0016491">
    <property type="term" value="F:oxidoreductase activity"/>
    <property type="evidence" value="ECO:0007669"/>
    <property type="project" value="UniProtKB-KW"/>
</dbReference>
<dbReference type="AlphaFoldDB" id="A0AAU7W805"/>
<dbReference type="InterPro" id="IPR015815">
    <property type="entry name" value="HIBADH-related"/>
</dbReference>
<organism evidence="6">
    <name type="scientific">Agromyces sp. G08B096</name>
    <dbReference type="NCBI Taxonomy" id="3156399"/>
    <lineage>
        <taxon>Bacteria</taxon>
        <taxon>Bacillati</taxon>
        <taxon>Actinomycetota</taxon>
        <taxon>Actinomycetes</taxon>
        <taxon>Micrococcales</taxon>
        <taxon>Microbacteriaceae</taxon>
        <taxon>Agromyces</taxon>
    </lineage>
</organism>
<dbReference type="Gene3D" id="1.10.1040.10">
    <property type="entry name" value="N-(1-d-carboxylethyl)-l-norvaline Dehydrogenase, domain 2"/>
    <property type="match status" value="1"/>
</dbReference>
<feature type="domain" description="6-phosphogluconate dehydrogenase NADP-binding" evidence="4">
    <location>
        <begin position="7"/>
        <end position="157"/>
    </location>
</feature>
<accession>A0AAU7W805</accession>
<dbReference type="InterPro" id="IPR006115">
    <property type="entry name" value="6PGDH_NADP-bd"/>
</dbReference>
<dbReference type="SUPFAM" id="SSF51735">
    <property type="entry name" value="NAD(P)-binding Rossmann-fold domains"/>
    <property type="match status" value="1"/>
</dbReference>
<feature type="domain" description="NADPH-dependent reductive aminase-like C-terminal" evidence="5">
    <location>
        <begin position="162"/>
        <end position="287"/>
    </location>
</feature>
<dbReference type="InterPro" id="IPR013328">
    <property type="entry name" value="6PGD_dom2"/>
</dbReference>
<feature type="compositionally biased region" description="Low complexity" evidence="3">
    <location>
        <begin position="289"/>
        <end position="312"/>
    </location>
</feature>
<evidence type="ECO:0000256" key="3">
    <source>
        <dbReference type="SAM" id="MobiDB-lite"/>
    </source>
</evidence>
<dbReference type="InterPro" id="IPR048666">
    <property type="entry name" value="RedAm-like_C"/>
</dbReference>
<feature type="region of interest" description="Disordered" evidence="3">
    <location>
        <begin position="273"/>
        <end position="312"/>
    </location>
</feature>
<evidence type="ECO:0000259" key="4">
    <source>
        <dbReference type="Pfam" id="PF03446"/>
    </source>
</evidence>
<comment type="similarity">
    <text evidence="1">Belongs to the HIBADH-related family.</text>
</comment>
<dbReference type="EMBL" id="CP158374">
    <property type="protein sequence ID" value="XBX82607.1"/>
    <property type="molecule type" value="Genomic_DNA"/>
</dbReference>
<reference evidence="6" key="1">
    <citation type="submission" date="2024-05" db="EMBL/GenBank/DDBJ databases">
        <authorList>
            <person name="Yu L."/>
        </authorList>
    </citation>
    <scope>NUCLEOTIDE SEQUENCE</scope>
    <source>
        <strain evidence="6">G08B096</strain>
    </source>
</reference>
<evidence type="ECO:0000259" key="5">
    <source>
        <dbReference type="Pfam" id="PF21761"/>
    </source>
</evidence>
<evidence type="ECO:0000256" key="1">
    <source>
        <dbReference type="ARBA" id="ARBA00009080"/>
    </source>
</evidence>
<dbReference type="PANTHER" id="PTHR43580">
    <property type="entry name" value="OXIDOREDUCTASE GLYR1-RELATED"/>
    <property type="match status" value="1"/>
</dbReference>
<dbReference type="Pfam" id="PF03446">
    <property type="entry name" value="NAD_binding_2"/>
    <property type="match status" value="1"/>
</dbReference>
<dbReference type="PANTHER" id="PTHR43580:SF2">
    <property type="entry name" value="CYTOKINE-LIKE NUCLEAR FACTOR N-PAC"/>
    <property type="match status" value="1"/>
</dbReference>
<dbReference type="RefSeq" id="WP_350348623.1">
    <property type="nucleotide sequence ID" value="NZ_CP158374.1"/>
</dbReference>
<protein>
    <submittedName>
        <fullName evidence="6">NAD(P)-binding domain-containing protein</fullName>
    </submittedName>
</protein>
<gene>
    <name evidence="6" type="ORF">ABIQ69_01455</name>
</gene>
<dbReference type="InterPro" id="IPR036291">
    <property type="entry name" value="NAD(P)-bd_dom_sf"/>
</dbReference>
<keyword evidence="2" id="KW-0560">Oxidoreductase</keyword>
<evidence type="ECO:0000256" key="2">
    <source>
        <dbReference type="ARBA" id="ARBA00023002"/>
    </source>
</evidence>
<dbReference type="Gene3D" id="3.40.50.720">
    <property type="entry name" value="NAD(P)-binding Rossmann-like Domain"/>
    <property type="match status" value="1"/>
</dbReference>
<dbReference type="InterPro" id="IPR051265">
    <property type="entry name" value="HIBADH-related_NP60_sf"/>
</dbReference>
<dbReference type="PIRSF" id="PIRSF000103">
    <property type="entry name" value="HIBADH"/>
    <property type="match status" value="1"/>
</dbReference>
<evidence type="ECO:0000313" key="6">
    <source>
        <dbReference type="EMBL" id="XBX82607.1"/>
    </source>
</evidence>
<dbReference type="GO" id="GO:0050661">
    <property type="term" value="F:NADP binding"/>
    <property type="evidence" value="ECO:0007669"/>
    <property type="project" value="InterPro"/>
</dbReference>